<dbReference type="Pfam" id="PF01165">
    <property type="entry name" value="Ribosomal_S21"/>
    <property type="match status" value="1"/>
</dbReference>
<dbReference type="NCBIfam" id="TIGR00030">
    <property type="entry name" value="S21p"/>
    <property type="match status" value="1"/>
</dbReference>
<comment type="similarity">
    <text evidence="1 5 6">Belongs to the bacterial ribosomal protein bS21 family.</text>
</comment>
<evidence type="ECO:0000256" key="3">
    <source>
        <dbReference type="ARBA" id="ARBA00023274"/>
    </source>
</evidence>
<dbReference type="EMBL" id="AP025739">
    <property type="protein sequence ID" value="BDI32170.1"/>
    <property type="molecule type" value="Genomic_DNA"/>
</dbReference>
<keyword evidence="2 5" id="KW-0689">Ribosomal protein</keyword>
<accession>A0A9N7QED8</accession>
<organism evidence="8 9">
    <name type="scientific">Capsulimonas corticalis</name>
    <dbReference type="NCBI Taxonomy" id="2219043"/>
    <lineage>
        <taxon>Bacteria</taxon>
        <taxon>Bacillati</taxon>
        <taxon>Armatimonadota</taxon>
        <taxon>Armatimonadia</taxon>
        <taxon>Capsulimonadales</taxon>
        <taxon>Capsulimonadaceae</taxon>
        <taxon>Capsulimonas</taxon>
    </lineage>
</organism>
<evidence type="ECO:0000256" key="4">
    <source>
        <dbReference type="ARBA" id="ARBA00035135"/>
    </source>
</evidence>
<dbReference type="GO" id="GO:0003735">
    <property type="term" value="F:structural constituent of ribosome"/>
    <property type="evidence" value="ECO:0007669"/>
    <property type="project" value="InterPro"/>
</dbReference>
<dbReference type="InterPro" id="IPR038380">
    <property type="entry name" value="Ribosomal_bS21_sf"/>
</dbReference>
<name>A0A9N7QED8_9BACT</name>
<protein>
    <recommendedName>
        <fullName evidence="4 5">Small ribosomal subunit protein bS21</fullName>
    </recommendedName>
</protein>
<evidence type="ECO:0000256" key="2">
    <source>
        <dbReference type="ARBA" id="ARBA00022980"/>
    </source>
</evidence>
<dbReference type="AlphaFoldDB" id="A0A9N7QED8"/>
<dbReference type="GO" id="GO:0005840">
    <property type="term" value="C:ribosome"/>
    <property type="evidence" value="ECO:0007669"/>
    <property type="project" value="UniProtKB-KW"/>
</dbReference>
<evidence type="ECO:0000313" key="9">
    <source>
        <dbReference type="Proteomes" id="UP000287394"/>
    </source>
</evidence>
<feature type="compositionally biased region" description="Basic and acidic residues" evidence="7">
    <location>
        <begin position="25"/>
        <end position="60"/>
    </location>
</feature>
<dbReference type="PRINTS" id="PR00976">
    <property type="entry name" value="RIBOSOMALS21"/>
</dbReference>
<feature type="region of interest" description="Disordered" evidence="7">
    <location>
        <begin position="18"/>
        <end position="60"/>
    </location>
</feature>
<gene>
    <name evidence="5" type="primary">rpsU</name>
    <name evidence="8" type="ORF">CCAX7_42210</name>
</gene>
<reference evidence="8 9" key="1">
    <citation type="journal article" date="2019" name="Int. J. Syst. Evol. Microbiol.">
        <title>Capsulimonas corticalis gen. nov., sp. nov., an aerobic capsulated bacterium, of a novel bacterial order, Capsulimonadales ord. nov., of the class Armatimonadia of the phylum Armatimonadetes.</title>
        <authorList>
            <person name="Li J."/>
            <person name="Kudo C."/>
            <person name="Tonouchi A."/>
        </authorList>
    </citation>
    <scope>NUCLEOTIDE SEQUENCE [LARGE SCALE GENOMIC DNA]</scope>
    <source>
        <strain evidence="8 9">AX-7</strain>
    </source>
</reference>
<dbReference type="Proteomes" id="UP000287394">
    <property type="component" value="Chromosome"/>
</dbReference>
<dbReference type="KEGG" id="ccot:CCAX7_42210"/>
<dbReference type="PANTHER" id="PTHR21109">
    <property type="entry name" value="MITOCHONDRIAL 28S RIBOSOMAL PROTEIN S21"/>
    <property type="match status" value="1"/>
</dbReference>
<dbReference type="InterPro" id="IPR001911">
    <property type="entry name" value="Ribosomal_bS21"/>
</dbReference>
<proteinExistence type="inferred from homology"/>
<keyword evidence="3 5" id="KW-0687">Ribonucleoprotein</keyword>
<evidence type="ECO:0000256" key="6">
    <source>
        <dbReference type="RuleBase" id="RU000667"/>
    </source>
</evidence>
<sequence>MRPNESLDSALKRFKKQIQQTGILKEAREHEHYEKPSDKKRKAEAAARRKRSKNEDKEKN</sequence>
<evidence type="ECO:0000313" key="8">
    <source>
        <dbReference type="EMBL" id="BDI32170.1"/>
    </source>
</evidence>
<dbReference type="Gene3D" id="1.20.5.1150">
    <property type="entry name" value="Ribosomal protein S8"/>
    <property type="match status" value="1"/>
</dbReference>
<evidence type="ECO:0000256" key="7">
    <source>
        <dbReference type="SAM" id="MobiDB-lite"/>
    </source>
</evidence>
<dbReference type="PANTHER" id="PTHR21109:SF0">
    <property type="entry name" value="SMALL RIBOSOMAL SUBUNIT PROTEIN BS21M"/>
    <property type="match status" value="1"/>
</dbReference>
<keyword evidence="9" id="KW-1185">Reference proteome</keyword>
<dbReference type="GO" id="GO:1990904">
    <property type="term" value="C:ribonucleoprotein complex"/>
    <property type="evidence" value="ECO:0007669"/>
    <property type="project" value="UniProtKB-KW"/>
</dbReference>
<evidence type="ECO:0000256" key="5">
    <source>
        <dbReference type="HAMAP-Rule" id="MF_00358"/>
    </source>
</evidence>
<dbReference type="GO" id="GO:0006412">
    <property type="term" value="P:translation"/>
    <property type="evidence" value="ECO:0007669"/>
    <property type="project" value="UniProtKB-UniRule"/>
</dbReference>
<dbReference type="HAMAP" id="MF_00358">
    <property type="entry name" value="Ribosomal_bS21"/>
    <property type="match status" value="1"/>
</dbReference>
<evidence type="ECO:0000256" key="1">
    <source>
        <dbReference type="ARBA" id="ARBA00006640"/>
    </source>
</evidence>